<dbReference type="GO" id="GO:0006048">
    <property type="term" value="P:UDP-N-acetylglucosamine biosynthetic process"/>
    <property type="evidence" value="ECO:0007669"/>
    <property type="project" value="UniProtKB-UniRule"/>
</dbReference>
<dbReference type="Proteomes" id="UP001056384">
    <property type="component" value="Chromosome 2"/>
</dbReference>
<dbReference type="EMBL" id="CP099419">
    <property type="protein sequence ID" value="USW50277.1"/>
    <property type="molecule type" value="Genomic_DNA"/>
</dbReference>
<comment type="similarity">
    <text evidence="1">Belongs to the acetyltransferase family. GNA1 subfamily.</text>
</comment>
<evidence type="ECO:0000313" key="3">
    <source>
        <dbReference type="EMBL" id="USW50277.1"/>
    </source>
</evidence>
<dbReference type="PANTHER" id="PTHR13355:SF11">
    <property type="entry name" value="GLUCOSAMINE 6-PHOSPHATE N-ACETYLTRANSFERASE"/>
    <property type="match status" value="1"/>
</dbReference>
<comment type="pathway">
    <text evidence="1">Nucleotide-sugar biosynthesis; UDP-N-acetyl-alpha-D-glucosamine biosynthesis; N-acetyl-alpha-D-glucosamine 1-phosphate from alpha-D-glucosamine 6-phosphate (route I): step 1/2.</text>
</comment>
<dbReference type="PROSITE" id="PS51186">
    <property type="entry name" value="GNAT"/>
    <property type="match status" value="1"/>
</dbReference>
<accession>A0A9Q9AQL0</accession>
<evidence type="ECO:0000256" key="1">
    <source>
        <dbReference type="RuleBase" id="RU365086"/>
    </source>
</evidence>
<sequence length="183" mass="21144">MSLTLPYIPQSSDSDELFSPSLIDQSVQDSLEPGYTLRPLNRNDYHKGYFENLKALTWVGDITHDQYLEHFDWMRTKGEGWFYNVVIEHEGRIVGNGVLIVERKFIWGLGRVGHIEEICIHKDYQKQGLGKAVVKALDFIAVKEGVQRSILDCGFQKTEYYMKCGYKCVGIQMARSWEEEKQG</sequence>
<dbReference type="Gene3D" id="3.40.630.30">
    <property type="match status" value="1"/>
</dbReference>
<reference evidence="3" key="1">
    <citation type="submission" date="2022-06" db="EMBL/GenBank/DDBJ databases">
        <title>Complete genome sequences of two strains of the flax pathogen Septoria linicola.</title>
        <authorList>
            <person name="Lapalu N."/>
            <person name="Simon A."/>
            <person name="Demenou B."/>
            <person name="Paumier D."/>
            <person name="Guillot M.-P."/>
            <person name="Gout L."/>
            <person name="Valade R."/>
        </authorList>
    </citation>
    <scope>NUCLEOTIDE SEQUENCE</scope>
    <source>
        <strain evidence="3">SE15195</strain>
    </source>
</reference>
<keyword evidence="1" id="KW-0808">Transferase</keyword>
<feature type="domain" description="N-acetyltransferase" evidence="2">
    <location>
        <begin position="35"/>
        <end position="183"/>
    </location>
</feature>
<dbReference type="InterPro" id="IPR016181">
    <property type="entry name" value="Acyl_CoA_acyltransferase"/>
</dbReference>
<dbReference type="Pfam" id="PF00583">
    <property type="entry name" value="Acetyltransf_1"/>
    <property type="match status" value="1"/>
</dbReference>
<dbReference type="OrthoDB" id="10039976at2759"/>
<dbReference type="GO" id="GO:0004343">
    <property type="term" value="F:glucosamine 6-phosphate N-acetyltransferase activity"/>
    <property type="evidence" value="ECO:0007669"/>
    <property type="project" value="UniProtKB-UniRule"/>
</dbReference>
<evidence type="ECO:0000259" key="2">
    <source>
        <dbReference type="PROSITE" id="PS51186"/>
    </source>
</evidence>
<keyword evidence="1" id="KW-0012">Acyltransferase</keyword>
<dbReference type="AlphaFoldDB" id="A0A9Q9AQL0"/>
<dbReference type="EC" id="2.3.1.4" evidence="1"/>
<keyword evidence="4" id="KW-1185">Reference proteome</keyword>
<comment type="catalytic activity">
    <reaction evidence="1">
        <text>D-glucosamine 6-phosphate + acetyl-CoA = N-acetyl-D-glucosamine 6-phosphate + CoA + H(+)</text>
        <dbReference type="Rhea" id="RHEA:10292"/>
        <dbReference type="ChEBI" id="CHEBI:15378"/>
        <dbReference type="ChEBI" id="CHEBI:57287"/>
        <dbReference type="ChEBI" id="CHEBI:57288"/>
        <dbReference type="ChEBI" id="CHEBI:57513"/>
        <dbReference type="ChEBI" id="CHEBI:58725"/>
        <dbReference type="EC" id="2.3.1.4"/>
    </reaction>
</comment>
<name>A0A9Q9AQL0_9PEZI</name>
<dbReference type="CDD" id="cd04301">
    <property type="entry name" value="NAT_SF"/>
    <property type="match status" value="1"/>
</dbReference>
<organism evidence="3 4">
    <name type="scientific">Septoria linicola</name>
    <dbReference type="NCBI Taxonomy" id="215465"/>
    <lineage>
        <taxon>Eukaryota</taxon>
        <taxon>Fungi</taxon>
        <taxon>Dikarya</taxon>
        <taxon>Ascomycota</taxon>
        <taxon>Pezizomycotina</taxon>
        <taxon>Dothideomycetes</taxon>
        <taxon>Dothideomycetidae</taxon>
        <taxon>Mycosphaerellales</taxon>
        <taxon>Mycosphaerellaceae</taxon>
        <taxon>Septoria</taxon>
    </lineage>
</organism>
<dbReference type="InterPro" id="IPR000182">
    <property type="entry name" value="GNAT_dom"/>
</dbReference>
<dbReference type="PANTHER" id="PTHR13355">
    <property type="entry name" value="GLUCOSAMINE 6-PHOSPHATE N-ACETYLTRANSFERASE"/>
    <property type="match status" value="1"/>
</dbReference>
<evidence type="ECO:0000313" key="4">
    <source>
        <dbReference type="Proteomes" id="UP001056384"/>
    </source>
</evidence>
<dbReference type="SUPFAM" id="SSF55729">
    <property type="entry name" value="Acyl-CoA N-acyltransferases (Nat)"/>
    <property type="match status" value="1"/>
</dbReference>
<dbReference type="InterPro" id="IPR039143">
    <property type="entry name" value="GNPNAT1-like"/>
</dbReference>
<proteinExistence type="inferred from homology"/>
<gene>
    <name evidence="3" type="ORF">Slin15195_G035960</name>
</gene>
<protein>
    <recommendedName>
        <fullName evidence="1">Glucosamine 6-phosphate N-acetyltransferase</fullName>
        <ecNumber evidence="1">2.3.1.4</ecNumber>
    </recommendedName>
</protein>